<dbReference type="AlphaFoldDB" id="D4LEN2"/>
<dbReference type="KEGG" id="rch:RUM_20510"/>
<sequence length="389" mass="43857">MILAKLAYCLLLVGLMFFFLLFKDTLSLILLLCIFLLPGFSWLWLRIAGSRLRIRLLCPSGTLPAGEQIELQLFLQNPCILPIPHAVFRIRYRNKLAQQDETILVSTGLPARSSQTIGLQLLPEYCGCLRAEITQIRLYDMLRMFRIRISAPPAQELWIMPHIWPMQPVSGQVLSQDSENETFSQYRSGDDPSEVFGLRDYHPGDRLNRIHWKLSEKNTGLIVKEFSLPIGQAAVLFAEWKQSPLPMQHALLESLISVSVAFSESEHPHNLCWFDPPGERLVTVPVSDASIYEGIRRLMSTPTHTLSSTLHCIDPDRSISHLIYFTAGVQPEQLVQLEQLHADRITVISVNADEEDAACFQRTAAAFPQMELCAVSPGCVGVALREVIL</sequence>
<organism evidence="2 3">
    <name type="scientific">Ruminococcus champanellensis (strain DSM 18848 / JCM 17042 / KCTC 15320 / 18P13)</name>
    <dbReference type="NCBI Taxonomy" id="213810"/>
    <lineage>
        <taxon>Bacteria</taxon>
        <taxon>Bacillati</taxon>
        <taxon>Bacillota</taxon>
        <taxon>Clostridia</taxon>
        <taxon>Eubacteriales</taxon>
        <taxon>Oscillospiraceae</taxon>
        <taxon>Ruminococcus</taxon>
    </lineage>
</organism>
<keyword evidence="3" id="KW-1185">Reference proteome</keyword>
<keyword evidence="1" id="KW-0812">Transmembrane</keyword>
<accession>D4LEN2</accession>
<gene>
    <name evidence="2" type="ordered locus">RUM_20510</name>
</gene>
<reference evidence="2" key="2">
    <citation type="submission" date="2010-03" db="EMBL/GenBank/DDBJ databases">
        <authorList>
            <person name="Pajon A."/>
        </authorList>
    </citation>
    <scope>NUCLEOTIDE SEQUENCE</scope>
    <source>
        <strain evidence="2">Type strain: 18P13</strain>
    </source>
</reference>
<name>D4LEN2_RUMC1</name>
<keyword evidence="1" id="KW-0472">Membrane</keyword>
<evidence type="ECO:0000313" key="2">
    <source>
        <dbReference type="EMBL" id="CBL18077.1"/>
    </source>
</evidence>
<dbReference type="PANTHER" id="PTHR34351:SF2">
    <property type="entry name" value="DUF58 DOMAIN-CONTAINING PROTEIN"/>
    <property type="match status" value="1"/>
</dbReference>
<evidence type="ECO:0000256" key="1">
    <source>
        <dbReference type="SAM" id="Phobius"/>
    </source>
</evidence>
<dbReference type="BioCyc" id="RCHA213810:RUM_RS09950-MONOMER"/>
<dbReference type="PANTHER" id="PTHR34351">
    <property type="entry name" value="SLR1927 PROTEIN-RELATED"/>
    <property type="match status" value="1"/>
</dbReference>
<dbReference type="Proteomes" id="UP000007054">
    <property type="component" value="Chromosome"/>
</dbReference>
<dbReference type="EMBL" id="FP929052">
    <property type="protein sequence ID" value="CBL18077.1"/>
    <property type="molecule type" value="Genomic_DNA"/>
</dbReference>
<protein>
    <submittedName>
        <fullName evidence="2">Uncharacterized conserved protein (Some members contain a von Willebrand factor type A (VWA) domain)</fullName>
    </submittedName>
</protein>
<dbReference type="GeneID" id="83156715"/>
<feature type="transmembrane region" description="Helical" evidence="1">
    <location>
        <begin position="5"/>
        <end position="22"/>
    </location>
</feature>
<dbReference type="STRING" id="213810.RUM_20510"/>
<reference evidence="2" key="1">
    <citation type="submission" date="2010-03" db="EMBL/GenBank/DDBJ databases">
        <title>The genome sequence of Ruminococcus sp. 18P13.</title>
        <authorList>
            <consortium name="metaHIT consortium -- http://www.metahit.eu/"/>
            <person name="Pajon A."/>
            <person name="Turner K."/>
            <person name="Parkhill J."/>
            <person name="Bernalier A."/>
        </authorList>
    </citation>
    <scope>NUCLEOTIDE SEQUENCE [LARGE SCALE GENOMIC DNA]</scope>
    <source>
        <strain evidence="2">Type strain: 18P13</strain>
    </source>
</reference>
<dbReference type="HOGENOM" id="CLU_026152_1_0_9"/>
<feature type="transmembrane region" description="Helical" evidence="1">
    <location>
        <begin position="28"/>
        <end position="45"/>
    </location>
</feature>
<proteinExistence type="predicted"/>
<dbReference type="RefSeq" id="WP_015558983.1">
    <property type="nucleotide sequence ID" value="NC_021039.1"/>
</dbReference>
<dbReference type="PATRIC" id="fig|213810.4.peg.1938"/>
<evidence type="ECO:0000313" key="3">
    <source>
        <dbReference type="Proteomes" id="UP000007054"/>
    </source>
</evidence>
<keyword evidence="1" id="KW-1133">Transmembrane helix</keyword>